<dbReference type="AlphaFoldDB" id="A0AAV8T4W4"/>
<comment type="caution">
    <text evidence="9">The sequence shown here is derived from an EMBL/GenBank/DDBJ whole genome shotgun (WGS) entry which is preliminary data.</text>
</comment>
<reference evidence="9 10" key="1">
    <citation type="submission" date="2021-09" db="EMBL/GenBank/DDBJ databases">
        <title>Genomic insights and catalytic innovation underlie evolution of tropane alkaloids biosynthesis.</title>
        <authorList>
            <person name="Wang Y.-J."/>
            <person name="Tian T."/>
            <person name="Huang J.-P."/>
            <person name="Huang S.-X."/>
        </authorList>
    </citation>
    <scope>NUCLEOTIDE SEQUENCE [LARGE SCALE GENOMIC DNA]</scope>
    <source>
        <strain evidence="9">KIB-2018</strain>
        <tissue evidence="9">Leaf</tissue>
    </source>
</reference>
<evidence type="ECO:0000313" key="9">
    <source>
        <dbReference type="EMBL" id="KAJ8761811.1"/>
    </source>
</evidence>
<dbReference type="EMBL" id="JAIWQS010000006">
    <property type="protein sequence ID" value="KAJ8761811.1"/>
    <property type="molecule type" value="Genomic_DNA"/>
</dbReference>
<feature type="region of interest" description="Disordered" evidence="7">
    <location>
        <begin position="1"/>
        <end position="30"/>
    </location>
</feature>
<proteinExistence type="predicted"/>
<protein>
    <recommendedName>
        <fullName evidence="8">HTH myb-type domain-containing protein</fullName>
    </recommendedName>
</protein>
<dbReference type="InterPro" id="IPR009057">
    <property type="entry name" value="Homeodomain-like_sf"/>
</dbReference>
<evidence type="ECO:0000256" key="6">
    <source>
        <dbReference type="ARBA" id="ARBA00023242"/>
    </source>
</evidence>
<keyword evidence="3" id="KW-0221">Differentiation</keyword>
<dbReference type="GO" id="GO:0006355">
    <property type="term" value="P:regulation of DNA-templated transcription"/>
    <property type="evidence" value="ECO:0007669"/>
    <property type="project" value="InterPro"/>
</dbReference>
<dbReference type="InterPro" id="IPR001005">
    <property type="entry name" value="SANT/Myb"/>
</dbReference>
<accession>A0AAV8T4W4</accession>
<dbReference type="PROSITE" id="PS51294">
    <property type="entry name" value="HTH_MYB"/>
    <property type="match status" value="1"/>
</dbReference>
<dbReference type="FunFam" id="1.10.10.60:FF:000002">
    <property type="entry name" value="Myb family transcription factor"/>
    <property type="match status" value="1"/>
</dbReference>
<sequence>MGKVHGENSSLSSKGSLSSSLDNGDGDSLQSHMNMRVVRGGFVNNLPARSFKSPLVRPYVRSKMPRLRWTPDLHQCFVHAVERLGGEERATPKVILQIMDVKGLTISHVKSHLQMYRGVKHEQMIQETAMAIKKEEEKMVVQFLQKSKLSQMDTTCHQQNHQLEDKQLNNNVLACPEREVCALNCELSLKTTSSIPTQREVMKQETRITKGEKKPSSDGYMTCKGWGHGPDYCITFKNIVNSMITYKDGANGHKNSLTLEDLAKIEDRLNGDRRYLSLNSNEEGRSKCSSMNGVSLELTLG</sequence>
<gene>
    <name evidence="9" type="ORF">K2173_004660</name>
</gene>
<dbReference type="Gene3D" id="1.10.10.60">
    <property type="entry name" value="Homeodomain-like"/>
    <property type="match status" value="1"/>
</dbReference>
<dbReference type="Proteomes" id="UP001159364">
    <property type="component" value="Linkage Group LG06"/>
</dbReference>
<evidence type="ECO:0000259" key="8">
    <source>
        <dbReference type="PROSITE" id="PS51294"/>
    </source>
</evidence>
<evidence type="ECO:0000256" key="3">
    <source>
        <dbReference type="ARBA" id="ARBA00022782"/>
    </source>
</evidence>
<evidence type="ECO:0000256" key="4">
    <source>
        <dbReference type="ARBA" id="ARBA00023015"/>
    </source>
</evidence>
<dbReference type="GO" id="GO:0005634">
    <property type="term" value="C:nucleus"/>
    <property type="evidence" value="ECO:0007669"/>
    <property type="project" value="UniProtKB-SubCell"/>
</dbReference>
<dbReference type="SUPFAM" id="SSF46689">
    <property type="entry name" value="Homeodomain-like"/>
    <property type="match status" value="1"/>
</dbReference>
<keyword evidence="5" id="KW-0804">Transcription</keyword>
<keyword evidence="4" id="KW-0805">Transcription regulation</keyword>
<keyword evidence="10" id="KW-1185">Reference proteome</keyword>
<dbReference type="GO" id="GO:0010158">
    <property type="term" value="P:abaxial cell fate specification"/>
    <property type="evidence" value="ECO:0007669"/>
    <property type="project" value="InterPro"/>
</dbReference>
<dbReference type="PANTHER" id="PTHR31496:SF19">
    <property type="entry name" value="TWO-COMPONENT RESPONSE REGULATOR ARR13"/>
    <property type="match status" value="1"/>
</dbReference>
<evidence type="ECO:0000256" key="7">
    <source>
        <dbReference type="SAM" id="MobiDB-lite"/>
    </source>
</evidence>
<keyword evidence="2" id="KW-0217">Developmental protein</keyword>
<dbReference type="Pfam" id="PF00249">
    <property type="entry name" value="Myb_DNA-binding"/>
    <property type="match status" value="1"/>
</dbReference>
<dbReference type="InterPro" id="IPR006447">
    <property type="entry name" value="Myb_dom_plants"/>
</dbReference>
<dbReference type="InterPro" id="IPR044847">
    <property type="entry name" value="KAN_fam"/>
</dbReference>
<organism evidence="9 10">
    <name type="scientific">Erythroxylum novogranatense</name>
    <dbReference type="NCBI Taxonomy" id="1862640"/>
    <lineage>
        <taxon>Eukaryota</taxon>
        <taxon>Viridiplantae</taxon>
        <taxon>Streptophyta</taxon>
        <taxon>Embryophyta</taxon>
        <taxon>Tracheophyta</taxon>
        <taxon>Spermatophyta</taxon>
        <taxon>Magnoliopsida</taxon>
        <taxon>eudicotyledons</taxon>
        <taxon>Gunneridae</taxon>
        <taxon>Pentapetalae</taxon>
        <taxon>rosids</taxon>
        <taxon>fabids</taxon>
        <taxon>Malpighiales</taxon>
        <taxon>Erythroxylaceae</taxon>
        <taxon>Erythroxylum</taxon>
    </lineage>
</organism>
<dbReference type="GO" id="GO:0000976">
    <property type="term" value="F:transcription cis-regulatory region binding"/>
    <property type="evidence" value="ECO:0007669"/>
    <property type="project" value="InterPro"/>
</dbReference>
<evidence type="ECO:0000256" key="5">
    <source>
        <dbReference type="ARBA" id="ARBA00023163"/>
    </source>
</evidence>
<feature type="compositionally biased region" description="Low complexity" evidence="7">
    <location>
        <begin position="9"/>
        <end position="30"/>
    </location>
</feature>
<evidence type="ECO:0000256" key="2">
    <source>
        <dbReference type="ARBA" id="ARBA00022473"/>
    </source>
</evidence>
<keyword evidence="6" id="KW-0539">Nucleus</keyword>
<evidence type="ECO:0000313" key="10">
    <source>
        <dbReference type="Proteomes" id="UP001159364"/>
    </source>
</evidence>
<name>A0AAV8T4W4_9ROSI</name>
<feature type="domain" description="HTH myb-type" evidence="8">
    <location>
        <begin position="61"/>
        <end position="121"/>
    </location>
</feature>
<comment type="subcellular location">
    <subcellularLocation>
        <location evidence="1">Nucleus</location>
    </subcellularLocation>
</comment>
<dbReference type="InterPro" id="IPR017930">
    <property type="entry name" value="Myb_dom"/>
</dbReference>
<dbReference type="NCBIfam" id="TIGR01557">
    <property type="entry name" value="myb_SHAQKYF"/>
    <property type="match status" value="1"/>
</dbReference>
<dbReference type="PANTHER" id="PTHR31496">
    <property type="entry name" value="TRANSCRIPTION FACTOR KAN2-RELATED"/>
    <property type="match status" value="1"/>
</dbReference>
<evidence type="ECO:0000256" key="1">
    <source>
        <dbReference type="ARBA" id="ARBA00004123"/>
    </source>
</evidence>